<keyword evidence="6" id="KW-1142">T=3 icosahedral capsid protein</keyword>
<comment type="similarity">
    <text evidence="2">Belongs to the icosahedral plant coat protein family.</text>
</comment>
<dbReference type="Proteomes" id="UP000204473">
    <property type="component" value="Segment"/>
</dbReference>
<sequence length="345" mass="36997">MTNSSAITNHPATTKAAVSGVAWAVKLRSKGWASLTTAQKRAARLATGISDGPVVVVMPKRNKVKNPNNHTIEGQAGKSTNISKAEFISTVTGSTGSSPTFSSWRINPSDVGSFPTISCFANRFNQYQITSMAVRFSPARSFQTNGMISLAFTDDSTDPVPTSRQQMAGYTSMVSSEVSQNLLMKIRGDSKRRYIRDSTNENGKLVDFGRVILSVHGCDSGVGDLGDLYFEYTIRFSDPTFVQRDSQTSAEEEEVGPHFADFRATDTEWTATLVAPGNWVVSVVGSNVPDRMTIRGDGATGEVHEGGDSYSYVAVAVVRAQIQGAVVALNLTGGGKVTKVVVSRM</sequence>
<evidence type="ECO:0000256" key="3">
    <source>
        <dbReference type="ARBA" id="ARBA00018091"/>
    </source>
</evidence>
<dbReference type="InterPro" id="IPR029053">
    <property type="entry name" value="Viral_coat"/>
</dbReference>
<dbReference type="PROSITE" id="PS00555">
    <property type="entry name" value="ICOSAH_VIR_COAT_S"/>
    <property type="match status" value="1"/>
</dbReference>
<dbReference type="GO" id="GO:0005198">
    <property type="term" value="F:structural molecule activity"/>
    <property type="evidence" value="ECO:0007669"/>
    <property type="project" value="InterPro"/>
</dbReference>
<dbReference type="PRINTS" id="PR00233">
    <property type="entry name" value="ICOSAHEDRAL"/>
</dbReference>
<dbReference type="RefSeq" id="YP_001039887.1">
    <property type="nucleotide sequence ID" value="NC_009017.1"/>
</dbReference>
<keyword evidence="5" id="KW-0946">Virion</keyword>
<protein>
    <recommendedName>
        <fullName evidence="3">Capsid protein</fullName>
    </recommendedName>
</protein>
<evidence type="ECO:0000313" key="9">
    <source>
        <dbReference type="Proteomes" id="UP000204473"/>
    </source>
</evidence>
<dbReference type="Gene3D" id="2.60.40.1780">
    <property type="entry name" value="Carmovirus coat protein"/>
    <property type="match status" value="1"/>
</dbReference>
<dbReference type="OrthoDB" id="17533at10239"/>
<evidence type="ECO:0000259" key="7">
    <source>
        <dbReference type="Pfam" id="PF00729"/>
    </source>
</evidence>
<evidence type="ECO:0000256" key="4">
    <source>
        <dbReference type="ARBA" id="ARBA00022561"/>
    </source>
</evidence>
<dbReference type="GO" id="GO:0039617">
    <property type="term" value="C:T=3 icosahedral viral capsid"/>
    <property type="evidence" value="ECO:0007669"/>
    <property type="project" value="UniProtKB-KW"/>
</dbReference>
<reference evidence="8 9" key="1">
    <citation type="journal article" date="2007" name="Virus Genes">
        <title>Complete nucleotide sequence of Nootka lupine vein-clearing virus.</title>
        <authorList>
            <person name="Robertson N.L."/>
            <person name="Cote F."/>
            <person name="Pare C."/>
            <person name="Leblanc E."/>
            <person name="Bergeron M.G."/>
            <person name="Leclerc D."/>
        </authorList>
    </citation>
    <scope>NUCLEOTIDE SEQUENCE [LARGE SCALE GENOMIC DNA]</scope>
    <source>
        <strain evidence="8">Alaska</strain>
    </source>
</reference>
<evidence type="ECO:0000256" key="1">
    <source>
        <dbReference type="ARBA" id="ARBA00004328"/>
    </source>
</evidence>
<proteinExistence type="inferred from homology"/>
<dbReference type="GeneID" id="5076434"/>
<dbReference type="InterPro" id="IPR000937">
    <property type="entry name" value="Capsid_prot_S-dom_vir"/>
</dbReference>
<keyword evidence="4 8" id="KW-0167">Capsid protein</keyword>
<feature type="domain" description="Icosahedral viral capsid protein S" evidence="7">
    <location>
        <begin position="65"/>
        <end position="240"/>
    </location>
</feature>
<organism evidence="8 9">
    <name type="scientific">Nootka lupine vein clearing virus</name>
    <dbReference type="NCBI Taxonomy" id="283876"/>
    <lineage>
        <taxon>Viruses</taxon>
        <taxon>Riboviria</taxon>
        <taxon>Orthornavirae</taxon>
        <taxon>Kitrinoviricota</taxon>
        <taxon>Tolucaviricetes</taxon>
        <taxon>Tolivirales</taxon>
        <taxon>Tombusviridae</taxon>
        <taxon>Procedovirinae</taxon>
        <taxon>Alphacarmovirus</taxon>
        <taxon>Alphacarmovirus lupini</taxon>
    </lineage>
</organism>
<name>A2TJT2_9TOMB</name>
<dbReference type="KEGG" id="vg:5076434"/>
<evidence type="ECO:0000256" key="2">
    <source>
        <dbReference type="ARBA" id="ARBA00007446"/>
    </source>
</evidence>
<dbReference type="SUPFAM" id="SSF88633">
    <property type="entry name" value="Positive stranded ssRNA viruses"/>
    <property type="match status" value="1"/>
</dbReference>
<comment type="subcellular location">
    <subcellularLocation>
        <location evidence="1">Virion</location>
    </subcellularLocation>
</comment>
<dbReference type="EMBL" id="EF207438">
    <property type="protein sequence ID" value="ABM92363.1"/>
    <property type="molecule type" value="Genomic_RNA"/>
</dbReference>
<accession>A2TJT2</accession>
<dbReference type="Pfam" id="PF00729">
    <property type="entry name" value="Viral_coat"/>
    <property type="match status" value="1"/>
</dbReference>
<dbReference type="Gene3D" id="2.60.120.20">
    <property type="match status" value="1"/>
</dbReference>
<keyword evidence="9" id="KW-1185">Reference proteome</keyword>
<evidence type="ECO:0000313" key="8">
    <source>
        <dbReference type="EMBL" id="ABM92363.1"/>
    </source>
</evidence>
<evidence type="ECO:0000256" key="5">
    <source>
        <dbReference type="ARBA" id="ARBA00022844"/>
    </source>
</evidence>
<evidence type="ECO:0000256" key="6">
    <source>
        <dbReference type="ARBA" id="ARBA00023060"/>
    </source>
</evidence>